<dbReference type="AlphaFoldDB" id="A0A0E9TIA0"/>
<proteinExistence type="predicted"/>
<reference evidence="1" key="2">
    <citation type="journal article" date="2015" name="Fish Shellfish Immunol.">
        <title>Early steps in the European eel (Anguilla anguilla)-Vibrio vulnificus interaction in the gills: Role of the RtxA13 toxin.</title>
        <authorList>
            <person name="Callol A."/>
            <person name="Pajuelo D."/>
            <person name="Ebbesson L."/>
            <person name="Teles M."/>
            <person name="MacKenzie S."/>
            <person name="Amaro C."/>
        </authorList>
    </citation>
    <scope>NUCLEOTIDE SEQUENCE</scope>
</reference>
<reference evidence="1" key="1">
    <citation type="submission" date="2014-11" db="EMBL/GenBank/DDBJ databases">
        <authorList>
            <person name="Amaro Gonzalez C."/>
        </authorList>
    </citation>
    <scope>NUCLEOTIDE SEQUENCE</scope>
</reference>
<dbReference type="EMBL" id="GBXM01055932">
    <property type="protein sequence ID" value="JAH52645.1"/>
    <property type="molecule type" value="Transcribed_RNA"/>
</dbReference>
<name>A0A0E9TIA0_ANGAN</name>
<accession>A0A0E9TIA0</accession>
<evidence type="ECO:0000313" key="1">
    <source>
        <dbReference type="EMBL" id="JAH52645.1"/>
    </source>
</evidence>
<organism evidence="1">
    <name type="scientific">Anguilla anguilla</name>
    <name type="common">European freshwater eel</name>
    <name type="synonym">Muraena anguilla</name>
    <dbReference type="NCBI Taxonomy" id="7936"/>
    <lineage>
        <taxon>Eukaryota</taxon>
        <taxon>Metazoa</taxon>
        <taxon>Chordata</taxon>
        <taxon>Craniata</taxon>
        <taxon>Vertebrata</taxon>
        <taxon>Euteleostomi</taxon>
        <taxon>Actinopterygii</taxon>
        <taxon>Neopterygii</taxon>
        <taxon>Teleostei</taxon>
        <taxon>Anguilliformes</taxon>
        <taxon>Anguillidae</taxon>
        <taxon>Anguilla</taxon>
    </lineage>
</organism>
<sequence length="55" mass="6920">MAEHRVNWLLLLEQCSVMCWRCQLRFYELQKFPCVSQAEWMHQLHYLLSQYILRF</sequence>
<protein>
    <submittedName>
        <fullName evidence="1">Uncharacterized protein</fullName>
    </submittedName>
</protein>